<dbReference type="EMBL" id="CP061539">
    <property type="protein sequence ID" value="QNV38118.1"/>
    <property type="molecule type" value="Genomic_DNA"/>
</dbReference>
<dbReference type="RefSeq" id="WP_190724870.1">
    <property type="nucleotide sequence ID" value="NZ_CP061539.1"/>
</dbReference>
<organism evidence="1 2">
    <name type="scientific">Rothia terrae</name>
    <dbReference type="NCBI Taxonomy" id="396015"/>
    <lineage>
        <taxon>Bacteria</taxon>
        <taxon>Bacillati</taxon>
        <taxon>Actinomycetota</taxon>
        <taxon>Actinomycetes</taxon>
        <taxon>Micrococcales</taxon>
        <taxon>Micrococcaceae</taxon>
        <taxon>Rothia</taxon>
    </lineage>
</organism>
<dbReference type="GeneID" id="96623034"/>
<proteinExistence type="predicted"/>
<keyword evidence="2" id="KW-1185">Reference proteome</keyword>
<dbReference type="Proteomes" id="UP000516404">
    <property type="component" value="Chromosome"/>
</dbReference>
<evidence type="ECO:0000313" key="1">
    <source>
        <dbReference type="EMBL" id="QNV38118.1"/>
    </source>
</evidence>
<protein>
    <recommendedName>
        <fullName evidence="3">Sarcosine oxidase subunit gamma</fullName>
    </recommendedName>
</protein>
<dbReference type="InterPro" id="IPR027266">
    <property type="entry name" value="TrmE/GcvT-like"/>
</dbReference>
<dbReference type="AlphaFoldDB" id="A0A7H2BEM2"/>
<dbReference type="Gene3D" id="3.30.1360.120">
    <property type="entry name" value="Probable tRNA modification gtpase trme, domain 1"/>
    <property type="match status" value="1"/>
</dbReference>
<dbReference type="Gene3D" id="3.30.70.1520">
    <property type="entry name" value="Heterotetrameric sarcosine oxidase"/>
    <property type="match status" value="1"/>
</dbReference>
<gene>
    <name evidence="1" type="ORF">IDM49_02190</name>
</gene>
<evidence type="ECO:0008006" key="3">
    <source>
        <dbReference type="Google" id="ProtNLM"/>
    </source>
</evidence>
<name>A0A7H2BEM2_9MICC</name>
<dbReference type="KEGG" id="rter:IDM49_02190"/>
<accession>A0A7H2BEM2</accession>
<sequence>MHEDAVASPADEFSEAMDAATDTTVQISEITDLTLFRIEIDPDSEGAQRMTKVLGTEFPRYSGEVNGDALAQEILYGTRQVVATLNVEPHVFLVVSRVDPIKLGRALDTALGNHDGFVVDVSANRTVINLSGSGAPKVLDANATFEDASPKYFEPGMAFRVRVGDSALMLWKLSKQEYLMVPRKSDTAPFVINMLDAIEDYRS</sequence>
<reference evidence="1 2" key="1">
    <citation type="submission" date="2020-09" db="EMBL/GenBank/DDBJ databases">
        <title>Investigation of environmental microbes.</title>
        <authorList>
            <person name="Ou Y."/>
            <person name="Kang Q."/>
        </authorList>
    </citation>
    <scope>NUCLEOTIDE SEQUENCE [LARGE SCALE GENOMIC DNA]</scope>
    <source>
        <strain evidence="1 2">KJZ-14</strain>
    </source>
</reference>
<evidence type="ECO:0000313" key="2">
    <source>
        <dbReference type="Proteomes" id="UP000516404"/>
    </source>
</evidence>